<dbReference type="NCBIfam" id="TIGR03083">
    <property type="entry name" value="maleylpyruvate isomerase family mycothiol-dependent enzyme"/>
    <property type="match status" value="1"/>
</dbReference>
<dbReference type="OrthoDB" id="5178565at2"/>
<dbReference type="RefSeq" id="WP_083407881.1">
    <property type="nucleotide sequence ID" value="NZ_LT629971.1"/>
</dbReference>
<dbReference type="GO" id="GO:0046872">
    <property type="term" value="F:metal ion binding"/>
    <property type="evidence" value="ECO:0007669"/>
    <property type="project" value="InterPro"/>
</dbReference>
<dbReference type="SUPFAM" id="SSF109854">
    <property type="entry name" value="DinB/YfiT-like putative metalloenzymes"/>
    <property type="match status" value="1"/>
</dbReference>
<dbReference type="Gene3D" id="1.20.120.450">
    <property type="entry name" value="dinb family like domain"/>
    <property type="match status" value="1"/>
</dbReference>
<gene>
    <name evidence="2" type="ORF">SAMN04489835_3077</name>
</gene>
<sequence>MDSDTVWRHIDEQRVHLADLLDALEPEQWSTPSLCEGWTVREVAAHITHSQLPKSTMVLALVRSGFRFNAMIHRAALQDKRSPRELIAALRAMPGSRKRPPGTSELDPLLDVLVHTQDIAVPLGIDRPMPVDAAVAAAGRVWNSGFPFNAQRRLRGVQLAATDADFRVGQGRLVEAPIREILMALTDRPTAISGRIQSLSDR</sequence>
<dbReference type="InterPro" id="IPR034660">
    <property type="entry name" value="DinB/YfiT-like"/>
</dbReference>
<dbReference type="EMBL" id="LT629971">
    <property type="protein sequence ID" value="SEH70515.1"/>
    <property type="molecule type" value="Genomic_DNA"/>
</dbReference>
<evidence type="ECO:0000313" key="2">
    <source>
        <dbReference type="EMBL" id="SEH70515.1"/>
    </source>
</evidence>
<dbReference type="Proteomes" id="UP000182915">
    <property type="component" value="Chromosome I"/>
</dbReference>
<evidence type="ECO:0000259" key="1">
    <source>
        <dbReference type="Pfam" id="PF11716"/>
    </source>
</evidence>
<dbReference type="STRING" id="370526.SAMN04489835_3077"/>
<proteinExistence type="predicted"/>
<evidence type="ECO:0000313" key="3">
    <source>
        <dbReference type="Proteomes" id="UP000182915"/>
    </source>
</evidence>
<protein>
    <submittedName>
        <fullName evidence="2">TIGR03083 family protein</fullName>
    </submittedName>
</protein>
<dbReference type="InterPro" id="IPR017517">
    <property type="entry name" value="Maleyloyr_isom"/>
</dbReference>
<reference evidence="3" key="1">
    <citation type="submission" date="2016-10" db="EMBL/GenBank/DDBJ databases">
        <authorList>
            <person name="Varghese N."/>
            <person name="Submissions S."/>
        </authorList>
    </citation>
    <scope>NUCLEOTIDE SEQUENCE [LARGE SCALE GENOMIC DNA]</scope>
    <source>
        <strain evidence="3">DSM 45405</strain>
    </source>
</reference>
<accession>A0A1H6KBJ2</accession>
<keyword evidence="3" id="KW-1185">Reference proteome</keyword>
<name>A0A1H6KBJ2_MYCRU</name>
<dbReference type="AlphaFoldDB" id="A0A1H6KBJ2"/>
<dbReference type="Pfam" id="PF11716">
    <property type="entry name" value="MDMPI_N"/>
    <property type="match status" value="1"/>
</dbReference>
<dbReference type="InterPro" id="IPR024344">
    <property type="entry name" value="MDMPI_metal-binding"/>
</dbReference>
<feature type="domain" description="Mycothiol-dependent maleylpyruvate isomerase metal-binding" evidence="1">
    <location>
        <begin position="12"/>
        <end position="92"/>
    </location>
</feature>
<organism evidence="2 3">
    <name type="scientific">Mycolicibacterium rutilum</name>
    <name type="common">Mycobacterium rutilum</name>
    <dbReference type="NCBI Taxonomy" id="370526"/>
    <lineage>
        <taxon>Bacteria</taxon>
        <taxon>Bacillati</taxon>
        <taxon>Actinomycetota</taxon>
        <taxon>Actinomycetes</taxon>
        <taxon>Mycobacteriales</taxon>
        <taxon>Mycobacteriaceae</taxon>
        <taxon>Mycolicibacterium</taxon>
    </lineage>
</organism>